<reference evidence="1" key="1">
    <citation type="submission" date="2020-11" db="EMBL/GenBank/DDBJ databases">
        <authorList>
            <person name="Tran Van P."/>
        </authorList>
    </citation>
    <scope>NUCLEOTIDE SEQUENCE</scope>
</reference>
<evidence type="ECO:0000313" key="2">
    <source>
        <dbReference type="Proteomes" id="UP000759131"/>
    </source>
</evidence>
<dbReference type="Proteomes" id="UP000759131">
    <property type="component" value="Unassembled WGS sequence"/>
</dbReference>
<evidence type="ECO:0000313" key="1">
    <source>
        <dbReference type="EMBL" id="CAD7644291.1"/>
    </source>
</evidence>
<accession>A0A7R9LM89</accession>
<protein>
    <submittedName>
        <fullName evidence="1">Uncharacterized protein</fullName>
    </submittedName>
</protein>
<dbReference type="AlphaFoldDB" id="A0A7R9LM89"/>
<dbReference type="EMBL" id="CAJPIZ010031077">
    <property type="protein sequence ID" value="CAG2120042.1"/>
    <property type="molecule type" value="Genomic_DNA"/>
</dbReference>
<dbReference type="Gene3D" id="3.30.1330.40">
    <property type="entry name" value="RutC-like"/>
    <property type="match status" value="1"/>
</dbReference>
<keyword evidence="2" id="KW-1185">Reference proteome</keyword>
<sequence length="69" mass="7559">MSPKKDVISTVRAPAPIAPYSQGVRAGDYLFITGQISTDVSPQAPVVGQIRDHFEQCVGRYGGRRRLSR</sequence>
<dbReference type="InterPro" id="IPR006175">
    <property type="entry name" value="YjgF/YER057c/UK114"/>
</dbReference>
<dbReference type="SUPFAM" id="SSF55298">
    <property type="entry name" value="YjgF-like"/>
    <property type="match status" value="1"/>
</dbReference>
<dbReference type="Pfam" id="PF01042">
    <property type="entry name" value="Ribonuc_L-PSP"/>
    <property type="match status" value="1"/>
</dbReference>
<dbReference type="InterPro" id="IPR035959">
    <property type="entry name" value="RutC-like_sf"/>
</dbReference>
<gene>
    <name evidence="1" type="ORF">OSB1V03_LOCUS19989</name>
</gene>
<name>A0A7R9LM89_9ACAR</name>
<proteinExistence type="predicted"/>
<dbReference type="EMBL" id="OC885652">
    <property type="protein sequence ID" value="CAD7644291.1"/>
    <property type="molecule type" value="Genomic_DNA"/>
</dbReference>
<dbReference type="OrthoDB" id="309640at2759"/>
<dbReference type="CDD" id="cd00448">
    <property type="entry name" value="YjgF_YER057c_UK114_family"/>
    <property type="match status" value="1"/>
</dbReference>
<organism evidence="1">
    <name type="scientific">Medioppia subpectinata</name>
    <dbReference type="NCBI Taxonomy" id="1979941"/>
    <lineage>
        <taxon>Eukaryota</taxon>
        <taxon>Metazoa</taxon>
        <taxon>Ecdysozoa</taxon>
        <taxon>Arthropoda</taxon>
        <taxon>Chelicerata</taxon>
        <taxon>Arachnida</taxon>
        <taxon>Acari</taxon>
        <taxon>Acariformes</taxon>
        <taxon>Sarcoptiformes</taxon>
        <taxon>Oribatida</taxon>
        <taxon>Brachypylina</taxon>
        <taxon>Oppioidea</taxon>
        <taxon>Oppiidae</taxon>
        <taxon>Medioppia</taxon>
    </lineage>
</organism>